<name>A0A4Y2GWD4_ARAVE</name>
<reference evidence="1 2" key="1">
    <citation type="journal article" date="2019" name="Sci. Rep.">
        <title>Orb-weaving spider Araneus ventricosus genome elucidates the spidroin gene catalogue.</title>
        <authorList>
            <person name="Kono N."/>
            <person name="Nakamura H."/>
            <person name="Ohtoshi R."/>
            <person name="Moran D.A.P."/>
            <person name="Shinohara A."/>
            <person name="Yoshida Y."/>
            <person name="Fujiwara M."/>
            <person name="Mori M."/>
            <person name="Tomita M."/>
            <person name="Arakawa K."/>
        </authorList>
    </citation>
    <scope>NUCLEOTIDE SEQUENCE [LARGE SCALE GENOMIC DNA]</scope>
</reference>
<evidence type="ECO:0000313" key="1">
    <source>
        <dbReference type="EMBL" id="GBM58090.1"/>
    </source>
</evidence>
<keyword evidence="2" id="KW-1185">Reference proteome</keyword>
<gene>
    <name evidence="1" type="ORF">AVEN_164279_1</name>
</gene>
<comment type="caution">
    <text evidence="1">The sequence shown here is derived from an EMBL/GenBank/DDBJ whole genome shotgun (WGS) entry which is preliminary data.</text>
</comment>
<proteinExistence type="predicted"/>
<accession>A0A4Y2GWD4</accession>
<evidence type="ECO:0000313" key="2">
    <source>
        <dbReference type="Proteomes" id="UP000499080"/>
    </source>
</evidence>
<protein>
    <submittedName>
        <fullName evidence="1">Uncharacterized protein</fullName>
    </submittedName>
</protein>
<organism evidence="1 2">
    <name type="scientific">Araneus ventricosus</name>
    <name type="common">Orbweaver spider</name>
    <name type="synonym">Epeira ventricosa</name>
    <dbReference type="NCBI Taxonomy" id="182803"/>
    <lineage>
        <taxon>Eukaryota</taxon>
        <taxon>Metazoa</taxon>
        <taxon>Ecdysozoa</taxon>
        <taxon>Arthropoda</taxon>
        <taxon>Chelicerata</taxon>
        <taxon>Arachnida</taxon>
        <taxon>Araneae</taxon>
        <taxon>Araneomorphae</taxon>
        <taxon>Entelegynae</taxon>
        <taxon>Araneoidea</taxon>
        <taxon>Araneidae</taxon>
        <taxon>Araneus</taxon>
    </lineage>
</organism>
<sequence>MVGWANVGDWLVGPTVSNSVGPTLGNGWLGNRKKECQSVPLANRGWQRWANCMPTTCATRVAASSSRGDFKVCVNLLQACFTLAFLSCQPCCKLADLQCKFDAN</sequence>
<dbReference type="AlphaFoldDB" id="A0A4Y2GWD4"/>
<dbReference type="Proteomes" id="UP000499080">
    <property type="component" value="Unassembled WGS sequence"/>
</dbReference>
<dbReference type="EMBL" id="BGPR01001622">
    <property type="protein sequence ID" value="GBM58090.1"/>
    <property type="molecule type" value="Genomic_DNA"/>
</dbReference>